<evidence type="ECO:0000259" key="5">
    <source>
        <dbReference type="SMART" id="SM00179"/>
    </source>
</evidence>
<dbReference type="PANTHER" id="PTHR24034:SF204">
    <property type="entry name" value="ADHESION G PROTEIN-COUPLED RECEPTOR E1"/>
    <property type="match status" value="1"/>
</dbReference>
<dbReference type="Pfam" id="PF07645">
    <property type="entry name" value="EGF_CA"/>
    <property type="match status" value="1"/>
</dbReference>
<dbReference type="VEuPathDB" id="ToxoDB:CSUI_011054"/>
<feature type="region of interest" description="Disordered" evidence="4">
    <location>
        <begin position="326"/>
        <end position="351"/>
    </location>
</feature>
<feature type="non-terminal residue" evidence="6">
    <location>
        <position position="513"/>
    </location>
</feature>
<evidence type="ECO:0000256" key="1">
    <source>
        <dbReference type="ARBA" id="ARBA00022536"/>
    </source>
</evidence>
<keyword evidence="2" id="KW-0677">Repeat</keyword>
<dbReference type="PANTHER" id="PTHR24034">
    <property type="entry name" value="EGF-LIKE DOMAIN-CONTAINING PROTEIN"/>
    <property type="match status" value="1"/>
</dbReference>
<evidence type="ECO:0000256" key="3">
    <source>
        <dbReference type="ARBA" id="ARBA00023157"/>
    </source>
</evidence>
<dbReference type="CDD" id="cd00054">
    <property type="entry name" value="EGF_CA"/>
    <property type="match status" value="1"/>
</dbReference>
<keyword evidence="3" id="KW-1015">Disulfide bond</keyword>
<dbReference type="OrthoDB" id="10045365at2759"/>
<dbReference type="GeneID" id="94434366"/>
<evidence type="ECO:0000256" key="2">
    <source>
        <dbReference type="ARBA" id="ARBA00022737"/>
    </source>
</evidence>
<feature type="region of interest" description="Disordered" evidence="4">
    <location>
        <begin position="170"/>
        <end position="200"/>
    </location>
</feature>
<organism evidence="6 7">
    <name type="scientific">Cystoisospora suis</name>
    <dbReference type="NCBI Taxonomy" id="483139"/>
    <lineage>
        <taxon>Eukaryota</taxon>
        <taxon>Sar</taxon>
        <taxon>Alveolata</taxon>
        <taxon>Apicomplexa</taxon>
        <taxon>Conoidasida</taxon>
        <taxon>Coccidia</taxon>
        <taxon>Eucoccidiorida</taxon>
        <taxon>Eimeriorina</taxon>
        <taxon>Sarcocystidae</taxon>
        <taxon>Cystoisospora</taxon>
    </lineage>
</organism>
<feature type="region of interest" description="Disordered" evidence="4">
    <location>
        <begin position="273"/>
        <end position="293"/>
    </location>
</feature>
<accession>A0A2C6KF74</accession>
<dbReference type="GO" id="GO:0005509">
    <property type="term" value="F:calcium ion binding"/>
    <property type="evidence" value="ECO:0007669"/>
    <property type="project" value="InterPro"/>
</dbReference>
<sequence length="513" mass="56094">MAREQQETIDSFLAAMARRESRPFLFTSGSEEGVGDGFEWRPSPKSRDPSLPPSVYTYLSRKKEIHGKEKDTKEEQETGELNLRGGVWNPEEEEEEKERRTTSLDRDYSSSIEKEKLGETQDKEEGEEDLDKIMKNKTRASYHEIAMERRLQSQHAGWSQALDTLATLAASSSSSSSSKPPYRSSSSPPNRSPGSVTSPGDTALAVADLAMQLAQVYGSANKAFNTINALSSSSSLPLSPSIPSPSTAVSIASYLTPATSAASGLATVVQALSSSSPSSSPQLAENEGAGGRNNSILKTLAQHADSSNSPSANPYLLRSIGRNSLQRSGRRGSFDEGGQGDMNGSDEGRLEKDMKNPQEVWSDEMHAIAANLERLRNQPWRDPPSKPFKRNLDERCVDVNECLEFEQAGIRPCKIDELTCVNTPGTYECRCDLGLEYDEEAASCIDVDECLLAKKLLLSPSPYSREKNFDTNVAVSSLVRLQEQRDLQGGKLLPGLPALCEQRCLNTMGSYQC</sequence>
<keyword evidence="1" id="KW-0245">EGF-like domain</keyword>
<dbReference type="InterPro" id="IPR050751">
    <property type="entry name" value="ECM_structural_protein"/>
</dbReference>
<feature type="compositionally biased region" description="Basic and acidic residues" evidence="4">
    <location>
        <begin position="97"/>
        <end position="123"/>
    </location>
</feature>
<dbReference type="RefSeq" id="XP_067916869.1">
    <property type="nucleotide sequence ID" value="XM_068071155.1"/>
</dbReference>
<evidence type="ECO:0000313" key="7">
    <source>
        <dbReference type="Proteomes" id="UP000221165"/>
    </source>
</evidence>
<dbReference type="InterPro" id="IPR049883">
    <property type="entry name" value="NOTCH1_EGF-like"/>
</dbReference>
<feature type="compositionally biased region" description="Basic and acidic residues" evidence="4">
    <location>
        <begin position="66"/>
        <end position="76"/>
    </location>
</feature>
<evidence type="ECO:0000256" key="4">
    <source>
        <dbReference type="SAM" id="MobiDB-lite"/>
    </source>
</evidence>
<feature type="compositionally biased region" description="Low complexity" evidence="4">
    <location>
        <begin position="171"/>
        <end position="195"/>
    </location>
</feature>
<name>A0A2C6KF74_9APIC</name>
<dbReference type="SUPFAM" id="SSF57196">
    <property type="entry name" value="EGF/Laminin"/>
    <property type="match status" value="1"/>
</dbReference>
<dbReference type="SMART" id="SM00179">
    <property type="entry name" value="EGF_CA"/>
    <property type="match status" value="1"/>
</dbReference>
<comment type="caution">
    <text evidence="6">The sequence shown here is derived from an EMBL/GenBank/DDBJ whole genome shotgun (WGS) entry which is preliminary data.</text>
</comment>
<dbReference type="InterPro" id="IPR018097">
    <property type="entry name" value="EGF_Ca-bd_CS"/>
</dbReference>
<dbReference type="PROSITE" id="PS01187">
    <property type="entry name" value="EGF_CA"/>
    <property type="match status" value="1"/>
</dbReference>
<keyword evidence="7" id="KW-1185">Reference proteome</keyword>
<dbReference type="InterPro" id="IPR001881">
    <property type="entry name" value="EGF-like_Ca-bd_dom"/>
</dbReference>
<dbReference type="Proteomes" id="UP000221165">
    <property type="component" value="Unassembled WGS sequence"/>
</dbReference>
<dbReference type="Gene3D" id="2.10.25.10">
    <property type="entry name" value="Laminin"/>
    <property type="match status" value="1"/>
</dbReference>
<dbReference type="EMBL" id="MIGC01009438">
    <property type="protein sequence ID" value="PHJ15135.1"/>
    <property type="molecule type" value="Genomic_DNA"/>
</dbReference>
<feature type="domain" description="EGF-like calcium-binding" evidence="5">
    <location>
        <begin position="398"/>
        <end position="445"/>
    </location>
</feature>
<gene>
    <name evidence="6" type="ORF">CSUI_011054</name>
</gene>
<protein>
    <submittedName>
        <fullName evidence="6">Calcium binding egf domain-containing protein</fullName>
    </submittedName>
</protein>
<reference evidence="6 7" key="1">
    <citation type="journal article" date="2017" name="Int. J. Parasitol.">
        <title>The genome of the protozoan parasite Cystoisospora suis and a reverse vaccinology approach to identify vaccine candidates.</title>
        <authorList>
            <person name="Palmieri N."/>
            <person name="Shrestha A."/>
            <person name="Ruttkowski B."/>
            <person name="Beck T."/>
            <person name="Vogl C."/>
            <person name="Tomley F."/>
            <person name="Blake D.P."/>
            <person name="Joachim A."/>
        </authorList>
    </citation>
    <scope>NUCLEOTIDE SEQUENCE [LARGE SCALE GENOMIC DNA]</scope>
    <source>
        <strain evidence="6 7">Wien I</strain>
    </source>
</reference>
<dbReference type="AlphaFoldDB" id="A0A2C6KF74"/>
<proteinExistence type="predicted"/>
<feature type="region of interest" description="Disordered" evidence="4">
    <location>
        <begin position="24"/>
        <end position="135"/>
    </location>
</feature>
<evidence type="ECO:0000313" key="6">
    <source>
        <dbReference type="EMBL" id="PHJ15135.1"/>
    </source>
</evidence>